<dbReference type="EMBL" id="PEMW01000008">
    <property type="protein sequence ID" value="RTI61559.1"/>
    <property type="molecule type" value="Genomic_DNA"/>
</dbReference>
<protein>
    <submittedName>
        <fullName evidence="8">DUF86 domain-containing protein</fullName>
    </submittedName>
</protein>
<evidence type="ECO:0000256" key="3">
    <source>
        <dbReference type="ARBA" id="ARBA00022722"/>
    </source>
</evidence>
<evidence type="ECO:0000313" key="7">
    <source>
        <dbReference type="EMBL" id="KPD32663.1"/>
    </source>
</evidence>
<evidence type="ECO:0000313" key="9">
    <source>
        <dbReference type="EMBL" id="RTI61559.1"/>
    </source>
</evidence>
<accession>A0A0N0ZS04</accession>
<dbReference type="Proteomes" id="UP000286910">
    <property type="component" value="Unassembled WGS sequence"/>
</dbReference>
<dbReference type="GO" id="GO:0000166">
    <property type="term" value="F:nucleotide binding"/>
    <property type="evidence" value="ECO:0007669"/>
    <property type="project" value="UniProtKB-KW"/>
</dbReference>
<dbReference type="InterPro" id="IPR051813">
    <property type="entry name" value="HepT_RNase_toxin"/>
</dbReference>
<dbReference type="PANTHER" id="PTHR34139">
    <property type="entry name" value="UPF0331 PROTEIN MJ0127"/>
    <property type="match status" value="1"/>
</dbReference>
<evidence type="ECO:0000256" key="6">
    <source>
        <dbReference type="ARBA" id="ARBA00024207"/>
    </source>
</evidence>
<dbReference type="AlphaFoldDB" id="A0A0N0ZS04"/>
<dbReference type="EMBL" id="PELR01000012">
    <property type="protein sequence ID" value="RTH07270.1"/>
    <property type="molecule type" value="Genomic_DNA"/>
</dbReference>
<dbReference type="Pfam" id="PF01934">
    <property type="entry name" value="HepT-like"/>
    <property type="match status" value="1"/>
</dbReference>
<dbReference type="Gene3D" id="1.20.120.580">
    <property type="entry name" value="bsu32300-like"/>
    <property type="match status" value="1"/>
</dbReference>
<keyword evidence="1" id="KW-0597">Phosphoprotein</keyword>
<reference evidence="7 10" key="1">
    <citation type="submission" date="2015-09" db="EMBL/GenBank/DDBJ databases">
        <title>Draft genome sequence of Thermus scotoductus strain K1 isolated from a geothermal spring in Nagorno-Karabakh, Armenia.</title>
        <authorList>
            <person name="Saghatelyan A."/>
            <person name="Poghosyan L."/>
            <person name="Panosyan H."/>
            <person name="Birkeland N.-K."/>
        </authorList>
    </citation>
    <scope>NUCLEOTIDE SEQUENCE [LARGE SCALE GENOMIC DNA]</scope>
    <source>
        <strain evidence="7 10">K1</strain>
    </source>
</reference>
<dbReference type="GO" id="GO:0016787">
    <property type="term" value="F:hydrolase activity"/>
    <property type="evidence" value="ECO:0007669"/>
    <property type="project" value="UniProtKB-KW"/>
</dbReference>
<dbReference type="PANTHER" id="PTHR34139:SF1">
    <property type="entry name" value="RNASE MJ1380-RELATED"/>
    <property type="match status" value="1"/>
</dbReference>
<dbReference type="GO" id="GO:0004540">
    <property type="term" value="F:RNA nuclease activity"/>
    <property type="evidence" value="ECO:0007669"/>
    <property type="project" value="InterPro"/>
</dbReference>
<dbReference type="RefSeq" id="WP_015716050.1">
    <property type="nucleotide sequence ID" value="NZ_PELN01000010.1"/>
</dbReference>
<keyword evidence="5" id="KW-0378">Hydrolase</keyword>
<sequence length="118" mass="13898">MSKRQLRLYLTDMLQAIGRIERYLSGLDWDAFLESDLHLDAVTRNLEILGEAARHLPEEIKSRYPEIPWRRVVGLRNVVAHQYFAVDPEVVWTIAKEQVPTLKETLQRMLREVDERNA</sequence>
<keyword evidence="3" id="KW-0540">Nuclease</keyword>
<evidence type="ECO:0000256" key="5">
    <source>
        <dbReference type="ARBA" id="ARBA00022801"/>
    </source>
</evidence>
<gene>
    <name evidence="7" type="ORF">AN926_02035</name>
    <name evidence="9" type="ORF">CSW14_00355</name>
    <name evidence="8" type="ORF">CSW45_00640</name>
</gene>
<evidence type="ECO:0000313" key="8">
    <source>
        <dbReference type="EMBL" id="RTH07270.1"/>
    </source>
</evidence>
<dbReference type="InterPro" id="IPR037038">
    <property type="entry name" value="HepT-like_sf"/>
</dbReference>
<comment type="similarity">
    <text evidence="6">Belongs to the HepT RNase toxin family.</text>
</comment>
<keyword evidence="4" id="KW-0547">Nucleotide-binding</keyword>
<evidence type="ECO:0000256" key="4">
    <source>
        <dbReference type="ARBA" id="ARBA00022741"/>
    </source>
</evidence>
<evidence type="ECO:0000313" key="12">
    <source>
        <dbReference type="Proteomes" id="UP000287467"/>
    </source>
</evidence>
<name>A0A0N0ZS04_THESC</name>
<dbReference type="GO" id="GO:0110001">
    <property type="term" value="C:toxin-antitoxin complex"/>
    <property type="evidence" value="ECO:0007669"/>
    <property type="project" value="InterPro"/>
</dbReference>
<proteinExistence type="inferred from homology"/>
<evidence type="ECO:0000313" key="10">
    <source>
        <dbReference type="Proteomes" id="UP000053099"/>
    </source>
</evidence>
<dbReference type="EMBL" id="LJJR01000005">
    <property type="protein sequence ID" value="KPD32663.1"/>
    <property type="molecule type" value="Genomic_DNA"/>
</dbReference>
<dbReference type="Proteomes" id="UP000053099">
    <property type="component" value="Unassembled WGS sequence"/>
</dbReference>
<evidence type="ECO:0000256" key="1">
    <source>
        <dbReference type="ARBA" id="ARBA00022553"/>
    </source>
</evidence>
<evidence type="ECO:0000313" key="11">
    <source>
        <dbReference type="Proteomes" id="UP000286910"/>
    </source>
</evidence>
<dbReference type="Proteomes" id="UP000287467">
    <property type="component" value="Unassembled WGS sequence"/>
</dbReference>
<reference evidence="11 12" key="2">
    <citation type="journal article" date="2019" name="Extremophiles">
        <title>Biogeography of thermophiles and predominance of Thermus scotoductus in domestic water heaters.</title>
        <authorList>
            <person name="Wilpiszeski R.L."/>
            <person name="Zhang Z."/>
            <person name="House C.H."/>
        </authorList>
    </citation>
    <scope>NUCLEOTIDE SEQUENCE [LARGE SCALE GENOMIC DNA]</scope>
    <source>
        <strain evidence="9 12">1_S1</strain>
        <strain evidence="8 11">32_S32</strain>
    </source>
</reference>
<dbReference type="InterPro" id="IPR008201">
    <property type="entry name" value="HepT-like"/>
</dbReference>
<evidence type="ECO:0000256" key="2">
    <source>
        <dbReference type="ARBA" id="ARBA00022649"/>
    </source>
</evidence>
<dbReference type="PATRIC" id="fig|37636.3.peg.2022"/>
<keyword evidence="2" id="KW-1277">Toxin-antitoxin system</keyword>
<comment type="caution">
    <text evidence="7">The sequence shown here is derived from an EMBL/GenBank/DDBJ whole genome shotgun (WGS) entry which is preliminary data.</text>
</comment>
<organism evidence="7 10">
    <name type="scientific">Thermus scotoductus</name>
    <dbReference type="NCBI Taxonomy" id="37636"/>
    <lineage>
        <taxon>Bacteria</taxon>
        <taxon>Thermotogati</taxon>
        <taxon>Deinococcota</taxon>
        <taxon>Deinococci</taxon>
        <taxon>Thermales</taxon>
        <taxon>Thermaceae</taxon>
        <taxon>Thermus</taxon>
    </lineage>
</organism>